<protein>
    <submittedName>
        <fullName evidence="2">Nuclear transport factor 2 family protein</fullName>
    </submittedName>
</protein>
<accession>A0ABS6V465</accession>
<dbReference type="InterPro" id="IPR027843">
    <property type="entry name" value="DUF4440"/>
</dbReference>
<name>A0ABS6V465_9SPHN</name>
<dbReference type="RefSeq" id="WP_218632346.1">
    <property type="nucleotide sequence ID" value="NZ_JAHVAH010000001.1"/>
</dbReference>
<sequence>MDVDNCPIRAIEEEWRQALLAKDEPTLRRILHPRFQLVGVRPSGFMSVDVEGWIAALKDMDIANIEIDVTDCAALGDVMVATVKACWKVRYLGQEIEEKVLLTDVWLETDVGWQIVRRHSSAIPAGAAD</sequence>
<comment type="caution">
    <text evidence="2">The sequence shown here is derived from an EMBL/GenBank/DDBJ whole genome shotgun (WGS) entry which is preliminary data.</text>
</comment>
<dbReference type="Pfam" id="PF14534">
    <property type="entry name" value="DUF4440"/>
    <property type="match status" value="1"/>
</dbReference>
<reference evidence="2 3" key="1">
    <citation type="submission" date="2021-07" db="EMBL/GenBank/DDBJ databases">
        <title>The draft genome sequence of Sphingomicrobium sp. B8.</title>
        <authorList>
            <person name="Mu L."/>
        </authorList>
    </citation>
    <scope>NUCLEOTIDE SEQUENCE [LARGE SCALE GENOMIC DNA]</scope>
    <source>
        <strain evidence="2 3">B8</strain>
    </source>
</reference>
<evidence type="ECO:0000313" key="2">
    <source>
        <dbReference type="EMBL" id="MBW0144343.1"/>
    </source>
</evidence>
<keyword evidence="3" id="KW-1185">Reference proteome</keyword>
<feature type="domain" description="DUF4440" evidence="1">
    <location>
        <begin position="8"/>
        <end position="115"/>
    </location>
</feature>
<dbReference type="Proteomes" id="UP000698028">
    <property type="component" value="Unassembled WGS sequence"/>
</dbReference>
<evidence type="ECO:0000259" key="1">
    <source>
        <dbReference type="Pfam" id="PF14534"/>
    </source>
</evidence>
<organism evidence="2 3">
    <name type="scientific">Sphingomicrobium clamense</name>
    <dbReference type="NCBI Taxonomy" id="2851013"/>
    <lineage>
        <taxon>Bacteria</taxon>
        <taxon>Pseudomonadati</taxon>
        <taxon>Pseudomonadota</taxon>
        <taxon>Alphaproteobacteria</taxon>
        <taxon>Sphingomonadales</taxon>
        <taxon>Sphingomonadaceae</taxon>
        <taxon>Sphingomicrobium</taxon>
    </lineage>
</organism>
<evidence type="ECO:0000313" key="3">
    <source>
        <dbReference type="Proteomes" id="UP000698028"/>
    </source>
</evidence>
<proteinExistence type="predicted"/>
<dbReference type="EMBL" id="JAHVAH010000001">
    <property type="protein sequence ID" value="MBW0144343.1"/>
    <property type="molecule type" value="Genomic_DNA"/>
</dbReference>
<gene>
    <name evidence="2" type="ORF">KTQ36_03430</name>
</gene>